<name>A0ACC2J3F1_9PEZI</name>
<dbReference type="EMBL" id="JAPESX010000307">
    <property type="protein sequence ID" value="KAJ8122001.1"/>
    <property type="molecule type" value="Genomic_DNA"/>
</dbReference>
<evidence type="ECO:0000313" key="2">
    <source>
        <dbReference type="Proteomes" id="UP001153334"/>
    </source>
</evidence>
<sequence>MARASASRLARVAVRGIATRSAVSASSRLLVLPRPRAPDLDARPILRSPFSTSQCLAKPLSADDLKSAHPANITIDEFHKLADEYLEKILSKYEKMQDTRTDLDVEYSVRHFQSSAASFPAFFTVVSLPALLTQLILQSGVMHLTINDLGTYVINKQPPNKQIWLASPTSGPKRFDWVVVSEGQQQKQDTAWADWIYLRDGTSLAEVLRDETGIDLQPGPY</sequence>
<accession>A0ACC2J3F1</accession>
<reference evidence="1" key="1">
    <citation type="submission" date="2022-11" db="EMBL/GenBank/DDBJ databases">
        <title>Genome Sequence of Nemania bipapillata.</title>
        <authorList>
            <person name="Buettner E."/>
        </authorList>
    </citation>
    <scope>NUCLEOTIDE SEQUENCE</scope>
    <source>
        <strain evidence="1">CP14</strain>
    </source>
</reference>
<protein>
    <submittedName>
        <fullName evidence="1">Uncharacterized protein</fullName>
    </submittedName>
</protein>
<keyword evidence="2" id="KW-1185">Reference proteome</keyword>
<evidence type="ECO:0000313" key="1">
    <source>
        <dbReference type="EMBL" id="KAJ8122001.1"/>
    </source>
</evidence>
<organism evidence="1 2">
    <name type="scientific">Nemania bipapillata</name>
    <dbReference type="NCBI Taxonomy" id="110536"/>
    <lineage>
        <taxon>Eukaryota</taxon>
        <taxon>Fungi</taxon>
        <taxon>Dikarya</taxon>
        <taxon>Ascomycota</taxon>
        <taxon>Pezizomycotina</taxon>
        <taxon>Sordariomycetes</taxon>
        <taxon>Xylariomycetidae</taxon>
        <taxon>Xylariales</taxon>
        <taxon>Xylariaceae</taxon>
        <taxon>Nemania</taxon>
    </lineage>
</organism>
<comment type="caution">
    <text evidence="1">The sequence shown here is derived from an EMBL/GenBank/DDBJ whole genome shotgun (WGS) entry which is preliminary data.</text>
</comment>
<proteinExistence type="predicted"/>
<gene>
    <name evidence="1" type="ORF">ONZ43_g1690</name>
</gene>
<dbReference type="Proteomes" id="UP001153334">
    <property type="component" value="Unassembled WGS sequence"/>
</dbReference>